<gene>
    <name evidence="2" type="ORF">BDW02DRAFT_602902</name>
</gene>
<reference evidence="2" key="1">
    <citation type="submission" date="2020-01" db="EMBL/GenBank/DDBJ databases">
        <authorList>
            <consortium name="DOE Joint Genome Institute"/>
            <person name="Haridas S."/>
            <person name="Albert R."/>
            <person name="Binder M."/>
            <person name="Bloem J."/>
            <person name="Labutti K."/>
            <person name="Salamov A."/>
            <person name="Andreopoulos B."/>
            <person name="Baker S.E."/>
            <person name="Barry K."/>
            <person name="Bills G."/>
            <person name="Bluhm B.H."/>
            <person name="Cannon C."/>
            <person name="Castanera R."/>
            <person name="Culley D.E."/>
            <person name="Daum C."/>
            <person name="Ezra D."/>
            <person name="Gonzalez J.B."/>
            <person name="Henrissat B."/>
            <person name="Kuo A."/>
            <person name="Liang C."/>
            <person name="Lipzen A."/>
            <person name="Lutzoni F."/>
            <person name="Magnuson J."/>
            <person name="Mondo S."/>
            <person name="Nolan M."/>
            <person name="Ohm R."/>
            <person name="Pangilinan J."/>
            <person name="Park H.-J."/>
            <person name="Ramirez L."/>
            <person name="Alfaro M."/>
            <person name="Sun H."/>
            <person name="Tritt A."/>
            <person name="Yoshinaga Y."/>
            <person name="Zwiers L.-H."/>
            <person name="Turgeon B.G."/>
            <person name="Goodwin S.B."/>
            <person name="Spatafora J.W."/>
            <person name="Crous P.W."/>
            <person name="Grigoriev I.V."/>
        </authorList>
    </citation>
    <scope>NUCLEOTIDE SEQUENCE</scope>
    <source>
        <strain evidence="2">P77</strain>
    </source>
</reference>
<dbReference type="AlphaFoldDB" id="A0A6A5K424"/>
<feature type="compositionally biased region" description="Basic and acidic residues" evidence="1">
    <location>
        <begin position="72"/>
        <end position="101"/>
    </location>
</feature>
<feature type="compositionally biased region" description="Basic and acidic residues" evidence="1">
    <location>
        <begin position="20"/>
        <end position="29"/>
    </location>
</feature>
<sequence length="159" mass="17879">MSNNRSTYINPQRMMQQHSTTRERERRRNLWGHYVDETGEERAERMRVGYEVSKGCCVFEESDEEGEGEDTGGEKKTQEVHKPNEAKRTEEADMQDVHRQDATTNTEKTGSQKVHNAESNTAQTPSPNLTPEEEKKAGADSFTNLGCVAGTPAPPPEQP</sequence>
<feature type="compositionally biased region" description="Polar residues" evidence="1">
    <location>
        <begin position="102"/>
        <end position="129"/>
    </location>
</feature>
<keyword evidence="3" id="KW-1185">Reference proteome</keyword>
<name>A0A6A5K424_9PLEO</name>
<accession>A0A6A5K424</accession>
<evidence type="ECO:0000313" key="3">
    <source>
        <dbReference type="Proteomes" id="UP000800040"/>
    </source>
</evidence>
<dbReference type="EMBL" id="ML975472">
    <property type="protein sequence ID" value="KAF1829032.1"/>
    <property type="molecule type" value="Genomic_DNA"/>
</dbReference>
<feature type="compositionally biased region" description="Acidic residues" evidence="1">
    <location>
        <begin position="60"/>
        <end position="71"/>
    </location>
</feature>
<evidence type="ECO:0000313" key="2">
    <source>
        <dbReference type="EMBL" id="KAF1829032.1"/>
    </source>
</evidence>
<organism evidence="2 3">
    <name type="scientific">Decorospora gaudefroyi</name>
    <dbReference type="NCBI Taxonomy" id="184978"/>
    <lineage>
        <taxon>Eukaryota</taxon>
        <taxon>Fungi</taxon>
        <taxon>Dikarya</taxon>
        <taxon>Ascomycota</taxon>
        <taxon>Pezizomycotina</taxon>
        <taxon>Dothideomycetes</taxon>
        <taxon>Pleosporomycetidae</taxon>
        <taxon>Pleosporales</taxon>
        <taxon>Pleosporineae</taxon>
        <taxon>Pleosporaceae</taxon>
        <taxon>Decorospora</taxon>
    </lineage>
</organism>
<dbReference type="Proteomes" id="UP000800040">
    <property type="component" value="Unassembled WGS sequence"/>
</dbReference>
<feature type="compositionally biased region" description="Polar residues" evidence="1">
    <location>
        <begin position="1"/>
        <end position="19"/>
    </location>
</feature>
<feature type="region of interest" description="Disordered" evidence="1">
    <location>
        <begin position="1"/>
        <end position="29"/>
    </location>
</feature>
<protein>
    <submittedName>
        <fullName evidence="2">Uncharacterized protein</fullName>
    </submittedName>
</protein>
<proteinExistence type="predicted"/>
<feature type="region of interest" description="Disordered" evidence="1">
    <location>
        <begin position="57"/>
        <end position="159"/>
    </location>
</feature>
<evidence type="ECO:0000256" key="1">
    <source>
        <dbReference type="SAM" id="MobiDB-lite"/>
    </source>
</evidence>